<feature type="region of interest" description="Disordered" evidence="1">
    <location>
        <begin position="140"/>
        <end position="230"/>
    </location>
</feature>
<feature type="compositionally biased region" description="Polar residues" evidence="1">
    <location>
        <begin position="90"/>
        <end position="102"/>
    </location>
</feature>
<feature type="compositionally biased region" description="Basic and acidic residues" evidence="1">
    <location>
        <begin position="161"/>
        <end position="194"/>
    </location>
</feature>
<feature type="compositionally biased region" description="Polar residues" evidence="1">
    <location>
        <begin position="141"/>
        <end position="154"/>
    </location>
</feature>
<gene>
    <name evidence="2" type="ORF">SCF082_LOCUS35196</name>
</gene>
<dbReference type="EMBL" id="CAXAMM010033257">
    <property type="protein sequence ID" value="CAK9070950.1"/>
    <property type="molecule type" value="Genomic_DNA"/>
</dbReference>
<keyword evidence="3" id="KW-1185">Reference proteome</keyword>
<protein>
    <submittedName>
        <fullName evidence="2">Uncharacterized protein</fullName>
    </submittedName>
</protein>
<feature type="compositionally biased region" description="Basic and acidic residues" evidence="1">
    <location>
        <begin position="395"/>
        <end position="406"/>
    </location>
</feature>
<proteinExistence type="predicted"/>
<name>A0ABP0P4K0_9DINO</name>
<feature type="compositionally biased region" description="Basic and acidic residues" evidence="1">
    <location>
        <begin position="435"/>
        <end position="448"/>
    </location>
</feature>
<sequence>MKSHGARDEGFGDAHMGPIPLRGGVGTLTSADRQVILQRTGCSASVRYRQQWGERCLTVSGPAEWLTAAKDLANQMIKRNGEDGGRTEETPASSSGGPSRSEFQAMQETVNGHAHQFQSVWGYVQALTNSLNEVHGHLKRSQASNYTTQSQLEASDSEGPGSEHKKDEEELAKPTAEEDARRVDNGNEKDEDAGRTVFSESVDGHLEEEEPTILSTEKIDPESAKRESGDADADLLTADEAMGNHCCTCKRQVDEHNSLVIVRASSKVSETRRCRNCHNVRGAIQRLAVKHGNLVKDFTKVDGDRVQSFYEQFSHLRGEDLRSKLDETVTQWKTSTTRFEFDQNVEFLEEEDLKVKYADKPSTLENILRNGKRFFCPVKQKTLFGDPKYNASIKDVEEHGTTEKRKGSVALQEDEAPIKNKRTRNTTAAGGSGGDEPKMKASEKKKLGKKVDGTETKTVFLKDLVDKAQAYGSMIPSYVVDAATRAVEETKQAIHDARAKIDCGKGTAQPLIDAMTAEYEKVAEATARLKSQIDAAANFKRWPTQPRITRQFFGMPYGIAAI</sequence>
<accession>A0ABP0P4K0</accession>
<feature type="compositionally biased region" description="Basic and acidic residues" evidence="1">
    <location>
        <begin position="217"/>
        <end position="229"/>
    </location>
</feature>
<reference evidence="2 3" key="1">
    <citation type="submission" date="2024-02" db="EMBL/GenBank/DDBJ databases">
        <authorList>
            <person name="Chen Y."/>
            <person name="Shah S."/>
            <person name="Dougan E. K."/>
            <person name="Thang M."/>
            <person name="Chan C."/>
        </authorList>
    </citation>
    <scope>NUCLEOTIDE SEQUENCE [LARGE SCALE GENOMIC DNA]</scope>
</reference>
<dbReference type="Proteomes" id="UP001642464">
    <property type="component" value="Unassembled WGS sequence"/>
</dbReference>
<feature type="compositionally biased region" description="Basic and acidic residues" evidence="1">
    <location>
        <begin position="80"/>
        <end position="89"/>
    </location>
</feature>
<evidence type="ECO:0000313" key="2">
    <source>
        <dbReference type="EMBL" id="CAK9070950.1"/>
    </source>
</evidence>
<organism evidence="2 3">
    <name type="scientific">Durusdinium trenchii</name>
    <dbReference type="NCBI Taxonomy" id="1381693"/>
    <lineage>
        <taxon>Eukaryota</taxon>
        <taxon>Sar</taxon>
        <taxon>Alveolata</taxon>
        <taxon>Dinophyceae</taxon>
        <taxon>Suessiales</taxon>
        <taxon>Symbiodiniaceae</taxon>
        <taxon>Durusdinium</taxon>
    </lineage>
</organism>
<feature type="region of interest" description="Disordered" evidence="1">
    <location>
        <begin position="395"/>
        <end position="448"/>
    </location>
</feature>
<evidence type="ECO:0000256" key="1">
    <source>
        <dbReference type="SAM" id="MobiDB-lite"/>
    </source>
</evidence>
<feature type="region of interest" description="Disordered" evidence="1">
    <location>
        <begin position="80"/>
        <end position="102"/>
    </location>
</feature>
<evidence type="ECO:0000313" key="3">
    <source>
        <dbReference type="Proteomes" id="UP001642464"/>
    </source>
</evidence>
<comment type="caution">
    <text evidence="2">The sequence shown here is derived from an EMBL/GenBank/DDBJ whole genome shotgun (WGS) entry which is preliminary data.</text>
</comment>